<dbReference type="eggNOG" id="ENOG502S3UC">
    <property type="taxonomic scope" value="Eukaryota"/>
</dbReference>
<evidence type="ECO:0000313" key="1">
    <source>
        <dbReference type="EMBL" id="EMR72630.1"/>
    </source>
</evidence>
<dbReference type="KEGG" id="ela:UCREL1_311"/>
<sequence>MGRTASNLFVTLIRTHHITSRKKLQRVKKAAEQCAVPYVLVRSGGSPGIMYAESPDEGRITEWVGTVQSLRYKDFQCARKPSRSRVEVDEQSKHPVFNEVESVAAFGEAMDRKGLSEWWKVGMGYDAGNR</sequence>
<dbReference type="OrthoDB" id="432412at2759"/>
<protein>
    <submittedName>
        <fullName evidence="1">Uncharacterized protein</fullName>
    </submittedName>
</protein>
<dbReference type="AlphaFoldDB" id="M7U128"/>
<dbReference type="STRING" id="1287681.M7U128"/>
<dbReference type="OMA" id="VESWVDV"/>
<evidence type="ECO:0000313" key="2">
    <source>
        <dbReference type="Proteomes" id="UP000012174"/>
    </source>
</evidence>
<dbReference type="EMBL" id="KB705410">
    <property type="protein sequence ID" value="EMR72630.1"/>
    <property type="molecule type" value="Genomic_DNA"/>
</dbReference>
<keyword evidence="2" id="KW-1185">Reference proteome</keyword>
<proteinExistence type="predicted"/>
<organism evidence="1 2">
    <name type="scientific">Eutypa lata (strain UCR-EL1)</name>
    <name type="common">Grapevine dieback disease fungus</name>
    <name type="synonym">Eutypa armeniacae</name>
    <dbReference type="NCBI Taxonomy" id="1287681"/>
    <lineage>
        <taxon>Eukaryota</taxon>
        <taxon>Fungi</taxon>
        <taxon>Dikarya</taxon>
        <taxon>Ascomycota</taxon>
        <taxon>Pezizomycotina</taxon>
        <taxon>Sordariomycetes</taxon>
        <taxon>Xylariomycetidae</taxon>
        <taxon>Xylariales</taxon>
        <taxon>Diatrypaceae</taxon>
        <taxon>Eutypa</taxon>
    </lineage>
</organism>
<gene>
    <name evidence="1" type="ORF">UCREL1_311</name>
</gene>
<reference evidence="2" key="1">
    <citation type="journal article" date="2013" name="Genome Announc.">
        <title>Draft genome sequence of the grapevine dieback fungus Eutypa lata UCR-EL1.</title>
        <authorList>
            <person name="Blanco-Ulate B."/>
            <person name="Rolshausen P.E."/>
            <person name="Cantu D."/>
        </authorList>
    </citation>
    <scope>NUCLEOTIDE SEQUENCE [LARGE SCALE GENOMIC DNA]</scope>
    <source>
        <strain evidence="2">UCR-EL1</strain>
    </source>
</reference>
<accession>M7U128</accession>
<dbReference type="Proteomes" id="UP000012174">
    <property type="component" value="Unassembled WGS sequence"/>
</dbReference>
<dbReference type="HOGENOM" id="CLU_115008_0_0_1"/>
<name>M7U128_EUTLA</name>